<dbReference type="PROSITE" id="PS50089">
    <property type="entry name" value="ZF_RING_2"/>
    <property type="match status" value="1"/>
</dbReference>
<sequence>MAIFEWRKFNFFDLQGNVDDGKVAKALKDATITSSTNGNNQIILCDSLGLIHLFNRNWDVISFKGHDGCISLCELATQHNLLITVGDDENGSVPVFKVWNLSKTTRSTVSCLRTVRTALQKPTALGVSENGQFLAIGFDRGSISLYRGDISRDRSKNMKTLSGGISAITGIQFKQCGKVVQMFVCSDSGVLVYNLEHKDKEPKIVLDKTCEPTRCCALQKSSIGLSETHFMVGRDDAVYCYTVDGRGPCYALEGQKSIIQWFRSHLLTISKPNKGTMSTQKDSVLTIIDISNKFIVFTAPISATAAILVEFGTCYIITTNKEVFHLDEKDLNSKLDLLFQKNLYDIAVRIAKSNQYDSEGLAQIFKQYGDHLYKKGDFSGAVEQYIKTIGYLEPSYIIRRFLDSKHINFLTDYLQALHKQGHATSDHTTLLLNCFTRLDRTDQLKEFLSNDSNPDIVFDLDVAIKVCRTASAEHALSLAKRNRKHDLAISILIEDQQAFFEALTYISHLKFNDAEASLKKYGLILMQKCQGETTELLKKLCTNYRESNALGETNLLDINAPVDRANCEDFIHFFVNSPTHLIDFLEHLVRNLTDCSQLVYNTLIEHYLCEWKLNPTSEERLMEIMKNHVDSYDRNHVLILCSTYDFWPGIMLIYEEQKLYHLIVRHYLKNRDYNSLLNICKRLGANQPQLWLQALTGLRKDKTAPSNLLPQILQVIAQEKLQSPLQVLNCLAVESGPNLSSVREYFLQVFQKEYDSTKQEEEAVEKYRKDSVVLKNHIKNLQETTIEFRGTICDTCHQPLSMPALYFLCQHSYHQDCVRGYSENDKDCPVCHSKNVQLVDALHAQSESRGQHELFHNLLDRSTEPFSVVAEYFGRGLFNKIVLVEEDNNEINQNVVSQRIKDQSQVNPFNNYGAGAEAKIRMDEGSTTKNRLDPARKIPVPEARMRFQEANRFSTSLEANITRPPVVRDKSPRVTPFGSPKKQSNSISKNIVNQRAKNPFEDGDGYDDSKNPFAEDEKDGADAEQGNPFGEYDDNLNPFA</sequence>
<dbReference type="InterPro" id="IPR001680">
    <property type="entry name" value="WD40_rpt"/>
</dbReference>
<dbReference type="PROSITE" id="PS50236">
    <property type="entry name" value="CHCR"/>
    <property type="match status" value="2"/>
</dbReference>
<dbReference type="GO" id="GO:0030897">
    <property type="term" value="C:HOPS complex"/>
    <property type="evidence" value="ECO:0007669"/>
    <property type="project" value="TreeGrafter"/>
</dbReference>
<gene>
    <name evidence="16" type="primary">VPS11</name>
    <name evidence="16" type="ORF">Bhyg_01508</name>
</gene>
<dbReference type="CDD" id="cd16688">
    <property type="entry name" value="RING-H2_Vps11"/>
    <property type="match status" value="1"/>
</dbReference>
<evidence type="ECO:0000256" key="6">
    <source>
        <dbReference type="ARBA" id="ARBA00022771"/>
    </source>
</evidence>
<feature type="compositionally biased region" description="Polar residues" evidence="14">
    <location>
        <begin position="981"/>
        <end position="996"/>
    </location>
</feature>
<dbReference type="OrthoDB" id="26184at2759"/>
<evidence type="ECO:0000256" key="3">
    <source>
        <dbReference type="ARBA" id="ARBA00007070"/>
    </source>
</evidence>
<feature type="region of interest" description="Disordered" evidence="14">
    <location>
        <begin position="963"/>
        <end position="1040"/>
    </location>
</feature>
<evidence type="ECO:0000256" key="4">
    <source>
        <dbReference type="ARBA" id="ARBA00022448"/>
    </source>
</evidence>
<dbReference type="InterPro" id="IPR016024">
    <property type="entry name" value="ARM-type_fold"/>
</dbReference>
<keyword evidence="9 11" id="KW-0472">Membrane</keyword>
<evidence type="ECO:0000256" key="8">
    <source>
        <dbReference type="ARBA" id="ARBA00022927"/>
    </source>
</evidence>
<evidence type="ECO:0000256" key="14">
    <source>
        <dbReference type="SAM" id="MobiDB-lite"/>
    </source>
</evidence>
<dbReference type="PANTHER" id="PTHR23323:SF24">
    <property type="entry name" value="VACUOLAR PROTEIN SORTING-ASSOCIATED PROTEIN 11 HOMOLOG"/>
    <property type="match status" value="1"/>
</dbReference>
<evidence type="ECO:0000313" key="17">
    <source>
        <dbReference type="Proteomes" id="UP001151699"/>
    </source>
</evidence>
<evidence type="ECO:0000259" key="15">
    <source>
        <dbReference type="PROSITE" id="PS50089"/>
    </source>
</evidence>
<dbReference type="PIRSF" id="PIRSF007860">
    <property type="entry name" value="VPS11"/>
    <property type="match status" value="1"/>
</dbReference>
<dbReference type="Gene3D" id="3.30.40.10">
    <property type="entry name" value="Zinc/RING finger domain, C3HC4 (zinc finger)"/>
    <property type="match status" value="1"/>
</dbReference>
<dbReference type="GO" id="GO:0048284">
    <property type="term" value="P:organelle fusion"/>
    <property type="evidence" value="ECO:0007669"/>
    <property type="project" value="TreeGrafter"/>
</dbReference>
<evidence type="ECO:0000256" key="1">
    <source>
        <dbReference type="ARBA" id="ARBA00004371"/>
    </source>
</evidence>
<evidence type="ECO:0000256" key="5">
    <source>
        <dbReference type="ARBA" id="ARBA00022723"/>
    </source>
</evidence>
<dbReference type="InterPro" id="IPR000547">
    <property type="entry name" value="Clathrin_H-chain/VPS_repeat"/>
</dbReference>
<organism evidence="16 17">
    <name type="scientific">Pseudolycoriella hygida</name>
    <dbReference type="NCBI Taxonomy" id="35572"/>
    <lineage>
        <taxon>Eukaryota</taxon>
        <taxon>Metazoa</taxon>
        <taxon>Ecdysozoa</taxon>
        <taxon>Arthropoda</taxon>
        <taxon>Hexapoda</taxon>
        <taxon>Insecta</taxon>
        <taxon>Pterygota</taxon>
        <taxon>Neoptera</taxon>
        <taxon>Endopterygota</taxon>
        <taxon>Diptera</taxon>
        <taxon>Nematocera</taxon>
        <taxon>Sciaroidea</taxon>
        <taxon>Sciaridae</taxon>
        <taxon>Pseudolycoriella</taxon>
    </lineage>
</organism>
<evidence type="ECO:0000256" key="11">
    <source>
        <dbReference type="PIRNR" id="PIRNR007860"/>
    </source>
</evidence>
<dbReference type="GO" id="GO:0008270">
    <property type="term" value="F:zinc ion binding"/>
    <property type="evidence" value="ECO:0007669"/>
    <property type="project" value="UniProtKB-KW"/>
</dbReference>
<dbReference type="InterPro" id="IPR013083">
    <property type="entry name" value="Znf_RING/FYVE/PHD"/>
</dbReference>
<dbReference type="GO" id="GO:0030674">
    <property type="term" value="F:protein-macromolecule adaptor activity"/>
    <property type="evidence" value="ECO:0007669"/>
    <property type="project" value="TreeGrafter"/>
</dbReference>
<dbReference type="Proteomes" id="UP001151699">
    <property type="component" value="Chromosome A"/>
</dbReference>
<feature type="repeat" description="CHCR" evidence="13">
    <location>
        <begin position="549"/>
        <end position="725"/>
    </location>
</feature>
<dbReference type="GO" id="GO:0031902">
    <property type="term" value="C:late endosome membrane"/>
    <property type="evidence" value="ECO:0007669"/>
    <property type="project" value="UniProtKB-SubCell"/>
</dbReference>
<dbReference type="GO" id="GO:0006904">
    <property type="term" value="P:vesicle docking involved in exocytosis"/>
    <property type="evidence" value="ECO:0007669"/>
    <property type="project" value="TreeGrafter"/>
</dbReference>
<proteinExistence type="inferred from homology"/>
<keyword evidence="4" id="KW-0813">Transport</keyword>
<name>A0A9Q0S5M2_9DIPT</name>
<accession>A0A9Q0S5M2</accession>
<reference evidence="16" key="1">
    <citation type="submission" date="2022-07" db="EMBL/GenBank/DDBJ databases">
        <authorList>
            <person name="Trinca V."/>
            <person name="Uliana J.V.C."/>
            <person name="Torres T.T."/>
            <person name="Ward R.J."/>
            <person name="Monesi N."/>
        </authorList>
    </citation>
    <scope>NUCLEOTIDE SEQUENCE</scope>
    <source>
        <strain evidence="16">HSMRA1968</strain>
        <tissue evidence="16">Whole embryos</tissue>
    </source>
</reference>
<keyword evidence="8" id="KW-0653">Protein transport</keyword>
<dbReference type="Pfam" id="PF23356">
    <property type="entry name" value="TPR_PEP5_VPS11"/>
    <property type="match status" value="1"/>
</dbReference>
<dbReference type="InterPro" id="IPR015943">
    <property type="entry name" value="WD40/YVTN_repeat-like_dom_sf"/>
</dbReference>
<dbReference type="InterPro" id="IPR024763">
    <property type="entry name" value="VPS11_C"/>
</dbReference>
<feature type="domain" description="RING-type" evidence="15">
    <location>
        <begin position="793"/>
        <end position="832"/>
    </location>
</feature>
<keyword evidence="6 12" id="KW-0863">Zinc-finger</keyword>
<dbReference type="SMART" id="SM00320">
    <property type="entry name" value="WD40"/>
    <property type="match status" value="3"/>
</dbReference>
<comment type="caution">
    <text evidence="16">The sequence shown here is derived from an EMBL/GenBank/DDBJ whole genome shotgun (WGS) entry which is preliminary data.</text>
</comment>
<keyword evidence="7" id="KW-0862">Zinc</keyword>
<dbReference type="Pfam" id="PF12451">
    <property type="entry name" value="VPS11_C"/>
    <property type="match status" value="1"/>
</dbReference>
<evidence type="ECO:0000256" key="12">
    <source>
        <dbReference type="PROSITE-ProRule" id="PRU00175"/>
    </source>
</evidence>
<dbReference type="GO" id="GO:0006886">
    <property type="term" value="P:intracellular protein transport"/>
    <property type="evidence" value="ECO:0007669"/>
    <property type="project" value="UniProtKB-UniRule"/>
</dbReference>
<comment type="similarity">
    <text evidence="3 11">Belongs to the VPS11 family.</text>
</comment>
<protein>
    <recommendedName>
        <fullName evidence="11">Vacuolar protein sorting-associated protein 11 homolog</fullName>
    </recommendedName>
</protein>
<dbReference type="Gene3D" id="2.130.10.10">
    <property type="entry name" value="YVTN repeat-like/Quinoprotein amine dehydrogenase"/>
    <property type="match status" value="1"/>
</dbReference>
<dbReference type="InterPro" id="IPR036322">
    <property type="entry name" value="WD40_repeat_dom_sf"/>
</dbReference>
<dbReference type="EMBL" id="WJQU01000001">
    <property type="protein sequence ID" value="KAJ6646297.1"/>
    <property type="molecule type" value="Genomic_DNA"/>
</dbReference>
<dbReference type="SUPFAM" id="SSF48371">
    <property type="entry name" value="ARM repeat"/>
    <property type="match status" value="1"/>
</dbReference>
<dbReference type="SUPFAM" id="SSF50978">
    <property type="entry name" value="WD40 repeat-like"/>
    <property type="match status" value="1"/>
</dbReference>
<dbReference type="PANTHER" id="PTHR23323">
    <property type="entry name" value="VACUOLAR PROTEIN SORTING-ASSOCIATED PROTEIN"/>
    <property type="match status" value="1"/>
</dbReference>
<evidence type="ECO:0000256" key="9">
    <source>
        <dbReference type="ARBA" id="ARBA00023136"/>
    </source>
</evidence>
<evidence type="ECO:0000313" key="16">
    <source>
        <dbReference type="EMBL" id="KAJ6646297.1"/>
    </source>
</evidence>
<dbReference type="GO" id="GO:0007032">
    <property type="term" value="P:endosome organization"/>
    <property type="evidence" value="ECO:0007669"/>
    <property type="project" value="TreeGrafter"/>
</dbReference>
<evidence type="ECO:0000256" key="2">
    <source>
        <dbReference type="ARBA" id="ARBA00004492"/>
    </source>
</evidence>
<dbReference type="GO" id="GO:0007033">
    <property type="term" value="P:vacuole organization"/>
    <property type="evidence" value="ECO:0007669"/>
    <property type="project" value="TreeGrafter"/>
</dbReference>
<dbReference type="GO" id="GO:0005764">
    <property type="term" value="C:lysosome"/>
    <property type="evidence" value="ECO:0007669"/>
    <property type="project" value="UniProtKB-SubCell"/>
</dbReference>
<dbReference type="InterPro" id="IPR016528">
    <property type="entry name" value="VPS11"/>
</dbReference>
<comment type="subcellular location">
    <subcellularLocation>
        <location evidence="2">Late endosome membrane</location>
        <topology evidence="2">Peripheral membrane protein</topology>
        <orientation evidence="2">Cytoplasmic side</orientation>
    </subcellularLocation>
    <subcellularLocation>
        <location evidence="1">Lysosome</location>
    </subcellularLocation>
</comment>
<dbReference type="InterPro" id="IPR057308">
    <property type="entry name" value="CHCR_PEP5_VPS11"/>
</dbReference>
<feature type="repeat" description="CHCR" evidence="13">
    <location>
        <begin position="385"/>
        <end position="534"/>
    </location>
</feature>
<keyword evidence="17" id="KW-1185">Reference proteome</keyword>
<dbReference type="InterPro" id="IPR001841">
    <property type="entry name" value="Znf_RING"/>
</dbReference>
<dbReference type="SUPFAM" id="SSF57850">
    <property type="entry name" value="RING/U-box"/>
    <property type="match status" value="1"/>
</dbReference>
<keyword evidence="10" id="KW-0458">Lysosome</keyword>
<dbReference type="AlphaFoldDB" id="A0A9Q0S5M2"/>
<evidence type="ECO:0000256" key="7">
    <source>
        <dbReference type="ARBA" id="ARBA00022833"/>
    </source>
</evidence>
<dbReference type="InterPro" id="IPR057307">
    <property type="entry name" value="PEP5_VPS11_N"/>
</dbReference>
<dbReference type="Pfam" id="PF23341">
    <property type="entry name" value="PEP5_VPS11_N"/>
    <property type="match status" value="1"/>
</dbReference>
<keyword evidence="5" id="KW-0479">Metal-binding</keyword>
<evidence type="ECO:0000256" key="10">
    <source>
        <dbReference type="ARBA" id="ARBA00023228"/>
    </source>
</evidence>
<evidence type="ECO:0000256" key="13">
    <source>
        <dbReference type="PROSITE-ProRule" id="PRU01006"/>
    </source>
</evidence>